<keyword evidence="1" id="KW-1133">Transmembrane helix</keyword>
<evidence type="ECO:0000313" key="3">
    <source>
        <dbReference type="EMBL" id="MBT1699976.1"/>
    </source>
</evidence>
<proteinExistence type="predicted"/>
<name>A0AAP2DP49_9BACT</name>
<organism evidence="3 4">
    <name type="scientific">Chryseosolibacter histidini</name>
    <dbReference type="NCBI Taxonomy" id="2782349"/>
    <lineage>
        <taxon>Bacteria</taxon>
        <taxon>Pseudomonadati</taxon>
        <taxon>Bacteroidota</taxon>
        <taxon>Cytophagia</taxon>
        <taxon>Cytophagales</taxon>
        <taxon>Chryseotaleaceae</taxon>
        <taxon>Chryseosolibacter</taxon>
    </lineage>
</organism>
<evidence type="ECO:0000256" key="1">
    <source>
        <dbReference type="SAM" id="Phobius"/>
    </source>
</evidence>
<feature type="domain" description="Exonuclease VII large subunit C-terminal" evidence="2">
    <location>
        <begin position="196"/>
        <end position="312"/>
    </location>
</feature>
<keyword evidence="4" id="KW-1185">Reference proteome</keyword>
<comment type="caution">
    <text evidence="3">The sequence shown here is derived from an EMBL/GenBank/DDBJ whole genome shotgun (WGS) entry which is preliminary data.</text>
</comment>
<dbReference type="AlphaFoldDB" id="A0AAP2DP49"/>
<sequence>MTSSKPHNTQVLQTYSPQAILNIFNNAIKAPAAEHTLIRVKGIYEPGKGVDYYGYYYDTLSDEATGSSMTLKVPAIMRERLVPYKVIDFTGFVTRKLEEKGGAIRIHLNLSELHEIKQAAFSDTEHKALELIRRKANKGYKEVDGFLTRRILSNEPPLISVYIGTTSIIDQDIEHALGEAAAFFNLRFIRISLTSVQEISTVFDDDESDIVILARGGGSGLEIFNTLELSESALLLEPYFMTAIGHREDVSLLDRMADKSFITPTALGNHLRQLYNKTIEDIQGSKARLAEEIKSQVKLGYENELQVYKNLLTGKEKELDLLRSKPPGLNLKQVLVYMLLALLTGFVLAMLLLR</sequence>
<evidence type="ECO:0000259" key="2">
    <source>
        <dbReference type="Pfam" id="PF02601"/>
    </source>
</evidence>
<reference evidence="3 4" key="1">
    <citation type="submission" date="2021-05" db="EMBL/GenBank/DDBJ databases">
        <title>A Polyphasic approach of four new species of the genus Ohtaekwangia: Ohtaekwangia histidinii sp. nov., Ohtaekwangia cretensis sp. nov., Ohtaekwangia indiensis sp. nov., Ohtaekwangia reichenbachii sp. nov. from diverse environment.</title>
        <authorList>
            <person name="Octaviana S."/>
        </authorList>
    </citation>
    <scope>NUCLEOTIDE SEQUENCE [LARGE SCALE GENOMIC DNA]</scope>
    <source>
        <strain evidence="3 4">PWU4</strain>
    </source>
</reference>
<dbReference type="InterPro" id="IPR020579">
    <property type="entry name" value="Exonuc_VII_lsu_C"/>
</dbReference>
<keyword evidence="1" id="KW-0812">Transmembrane</keyword>
<protein>
    <recommendedName>
        <fullName evidence="2">Exonuclease VII large subunit C-terminal domain-containing protein</fullName>
    </recommendedName>
</protein>
<dbReference type="PANTHER" id="PTHR30008">
    <property type="entry name" value="EXODEOXYRIBONUCLEASE 7 LARGE SUBUNIT"/>
    <property type="match status" value="1"/>
</dbReference>
<evidence type="ECO:0000313" key="4">
    <source>
        <dbReference type="Proteomes" id="UP001319200"/>
    </source>
</evidence>
<feature type="transmembrane region" description="Helical" evidence="1">
    <location>
        <begin position="334"/>
        <end position="353"/>
    </location>
</feature>
<dbReference type="InterPro" id="IPR003753">
    <property type="entry name" value="Exonuc_VII_L"/>
</dbReference>
<dbReference type="GO" id="GO:0009318">
    <property type="term" value="C:exodeoxyribonuclease VII complex"/>
    <property type="evidence" value="ECO:0007669"/>
    <property type="project" value="InterPro"/>
</dbReference>
<keyword evidence="1" id="KW-0472">Membrane</keyword>
<dbReference type="EMBL" id="JAHESF010000032">
    <property type="protein sequence ID" value="MBT1699976.1"/>
    <property type="molecule type" value="Genomic_DNA"/>
</dbReference>
<gene>
    <name evidence="3" type="ORF">KK083_24025</name>
</gene>
<dbReference type="PANTHER" id="PTHR30008:SF0">
    <property type="entry name" value="EXODEOXYRIBONUCLEASE 7 LARGE SUBUNIT"/>
    <property type="match status" value="1"/>
</dbReference>
<dbReference type="Proteomes" id="UP001319200">
    <property type="component" value="Unassembled WGS sequence"/>
</dbReference>
<dbReference type="GO" id="GO:0008855">
    <property type="term" value="F:exodeoxyribonuclease VII activity"/>
    <property type="evidence" value="ECO:0007669"/>
    <property type="project" value="InterPro"/>
</dbReference>
<accession>A0AAP2DP49</accession>
<dbReference type="Pfam" id="PF02601">
    <property type="entry name" value="Exonuc_VII_L"/>
    <property type="match status" value="1"/>
</dbReference>
<dbReference type="RefSeq" id="WP_254168262.1">
    <property type="nucleotide sequence ID" value="NZ_JAHESF010000032.1"/>
</dbReference>
<dbReference type="GO" id="GO:0006308">
    <property type="term" value="P:DNA catabolic process"/>
    <property type="evidence" value="ECO:0007669"/>
    <property type="project" value="InterPro"/>
</dbReference>